<evidence type="ECO:0000259" key="6">
    <source>
        <dbReference type="SMART" id="SM00499"/>
    </source>
</evidence>
<keyword evidence="3" id="KW-1015">Disulfide bond</keyword>
<evidence type="ECO:0000313" key="7">
    <source>
        <dbReference type="EMBL" id="CAI0557977.1"/>
    </source>
</evidence>
<dbReference type="SUPFAM" id="SSF47699">
    <property type="entry name" value="Bifunctional inhibitor/lipid-transfer protein/seed storage 2S albumin"/>
    <property type="match status" value="1"/>
</dbReference>
<comment type="caution">
    <text evidence="7">The sequence shown here is derived from an EMBL/GenBank/DDBJ whole genome shotgun (WGS) entry which is preliminary data.</text>
</comment>
<evidence type="ECO:0000256" key="3">
    <source>
        <dbReference type="ARBA" id="ARBA00023157"/>
    </source>
</evidence>
<dbReference type="FunFam" id="1.10.110.10:FF:000002">
    <property type="entry name" value="Non-specific lipid-transfer protein"/>
    <property type="match status" value="1"/>
</dbReference>
<dbReference type="InterPro" id="IPR000528">
    <property type="entry name" value="Plant_nsLTP"/>
</dbReference>
<evidence type="ECO:0000256" key="5">
    <source>
        <dbReference type="SAM" id="SignalP"/>
    </source>
</evidence>
<keyword evidence="8" id="KW-1185">Reference proteome</keyword>
<comment type="similarity">
    <text evidence="1 4">Belongs to the plant LTP family.</text>
</comment>
<dbReference type="AlphaFoldDB" id="A0AAV0RN57"/>
<name>A0AAV0RN57_9ROSI</name>
<accession>A0AAV0RN57</accession>
<keyword evidence="2 4" id="KW-0813">Transport</keyword>
<gene>
    <name evidence="7" type="ORF">LITE_LOCUS48559</name>
</gene>
<evidence type="ECO:0000256" key="2">
    <source>
        <dbReference type="ARBA" id="ARBA00022448"/>
    </source>
</evidence>
<evidence type="ECO:0000256" key="4">
    <source>
        <dbReference type="RuleBase" id="RU000628"/>
    </source>
</evidence>
<evidence type="ECO:0000256" key="1">
    <source>
        <dbReference type="ARBA" id="ARBA00009748"/>
    </source>
</evidence>
<comment type="function">
    <text evidence="4">Plant non-specific lipid-transfer proteins transfer phospholipids as well as galactolipids across membranes. May play a role in wax or cutin deposition in the cell walls of expanding epidermal cells and certain secretory tissues.</text>
</comment>
<keyword evidence="4" id="KW-0446">Lipid-binding</keyword>
<dbReference type="EMBL" id="CAMGYJ010000011">
    <property type="protein sequence ID" value="CAI0557977.1"/>
    <property type="molecule type" value="Genomic_DNA"/>
</dbReference>
<feature type="signal peptide" evidence="5">
    <location>
        <begin position="1"/>
        <end position="27"/>
    </location>
</feature>
<dbReference type="InterPro" id="IPR016140">
    <property type="entry name" value="Bifunc_inhib/LTP/seed_store"/>
</dbReference>
<dbReference type="GO" id="GO:0008289">
    <property type="term" value="F:lipid binding"/>
    <property type="evidence" value="ECO:0007669"/>
    <property type="project" value="UniProtKB-KW"/>
</dbReference>
<sequence length="119" mass="11897">MAVTKMQVVVALMAVVMVAASAQLGQAAVTCGQVASSIGPCVNYVRGMAPLSPGCCNGVRALNGVASSTPDRQAACNCLKSLSGRIQGLNPSLAAGLPGKCGVSIPYPISTSTDCTKVR</sequence>
<dbReference type="PANTHER" id="PTHR33076">
    <property type="entry name" value="NON-SPECIFIC LIPID-TRANSFER PROTEIN 2-RELATED"/>
    <property type="match status" value="1"/>
</dbReference>
<dbReference type="Pfam" id="PF00234">
    <property type="entry name" value="Tryp_alpha_amyl"/>
    <property type="match status" value="1"/>
</dbReference>
<organism evidence="7 8">
    <name type="scientific">Linum tenue</name>
    <dbReference type="NCBI Taxonomy" id="586396"/>
    <lineage>
        <taxon>Eukaryota</taxon>
        <taxon>Viridiplantae</taxon>
        <taxon>Streptophyta</taxon>
        <taxon>Embryophyta</taxon>
        <taxon>Tracheophyta</taxon>
        <taxon>Spermatophyta</taxon>
        <taxon>Magnoliopsida</taxon>
        <taxon>eudicotyledons</taxon>
        <taxon>Gunneridae</taxon>
        <taxon>Pentapetalae</taxon>
        <taxon>rosids</taxon>
        <taxon>fabids</taxon>
        <taxon>Malpighiales</taxon>
        <taxon>Linaceae</taxon>
        <taxon>Linum</taxon>
    </lineage>
</organism>
<dbReference type="GO" id="GO:0006869">
    <property type="term" value="P:lipid transport"/>
    <property type="evidence" value="ECO:0007669"/>
    <property type="project" value="InterPro"/>
</dbReference>
<dbReference type="PROSITE" id="PS00597">
    <property type="entry name" value="PLANT_LTP"/>
    <property type="match status" value="1"/>
</dbReference>
<dbReference type="Gene3D" id="1.10.110.10">
    <property type="entry name" value="Plant lipid-transfer and hydrophobic proteins"/>
    <property type="match status" value="1"/>
</dbReference>
<evidence type="ECO:0000313" key="8">
    <source>
        <dbReference type="Proteomes" id="UP001154282"/>
    </source>
</evidence>
<dbReference type="Proteomes" id="UP001154282">
    <property type="component" value="Unassembled WGS sequence"/>
</dbReference>
<reference evidence="7" key="1">
    <citation type="submission" date="2022-08" db="EMBL/GenBank/DDBJ databases">
        <authorList>
            <person name="Gutierrez-Valencia J."/>
        </authorList>
    </citation>
    <scope>NUCLEOTIDE SEQUENCE</scope>
</reference>
<protein>
    <recommendedName>
        <fullName evidence="4">Non-specific lipid-transfer protein</fullName>
    </recommendedName>
</protein>
<dbReference type="PRINTS" id="PR00382">
    <property type="entry name" value="LIPIDTRNSFER"/>
</dbReference>
<dbReference type="InterPro" id="IPR036312">
    <property type="entry name" value="Bifun_inhib/LTP/seed_sf"/>
</dbReference>
<proteinExistence type="inferred from homology"/>
<keyword evidence="5" id="KW-0732">Signal</keyword>
<dbReference type="SMART" id="SM00499">
    <property type="entry name" value="AAI"/>
    <property type="match status" value="1"/>
</dbReference>
<feature type="chain" id="PRO_5043695757" description="Non-specific lipid-transfer protein" evidence="5">
    <location>
        <begin position="28"/>
        <end position="119"/>
    </location>
</feature>
<feature type="domain" description="Bifunctional inhibitor/plant lipid transfer protein/seed storage helical" evidence="6">
    <location>
        <begin position="31"/>
        <end position="115"/>
    </location>
</feature>
<dbReference type="CDD" id="cd01960">
    <property type="entry name" value="nsLTP1"/>
    <property type="match status" value="1"/>
</dbReference>